<dbReference type="EMBL" id="CANTUO010000004">
    <property type="protein sequence ID" value="CAI5759356.1"/>
    <property type="molecule type" value="Genomic_DNA"/>
</dbReference>
<proteinExistence type="predicted"/>
<accession>A0A9W4TXP9</accession>
<protein>
    <submittedName>
        <fullName evidence="1">Uncharacterized protein</fullName>
    </submittedName>
</protein>
<sequence>MFRNLIKSSKLIVNTTKTQPIINKSAATTALSAKYNTIAPMNNNNHEEEIRNDSHTQFNQKYMNYLHPDLVHPNCAEFADLF</sequence>
<reference evidence="1" key="1">
    <citation type="submission" date="2022-12" db="EMBL/GenBank/DDBJ databases">
        <authorList>
            <person name="Brejova B."/>
        </authorList>
    </citation>
    <scope>NUCLEOTIDE SEQUENCE</scope>
</reference>
<dbReference type="AlphaFoldDB" id="A0A9W4TXP9"/>
<evidence type="ECO:0000313" key="2">
    <source>
        <dbReference type="Proteomes" id="UP001152885"/>
    </source>
</evidence>
<comment type="caution">
    <text evidence="1">The sequence shown here is derived from an EMBL/GenBank/DDBJ whole genome shotgun (WGS) entry which is preliminary data.</text>
</comment>
<evidence type="ECO:0000313" key="1">
    <source>
        <dbReference type="EMBL" id="CAI5759356.1"/>
    </source>
</evidence>
<name>A0A9W4TXP9_9ASCO</name>
<dbReference type="Proteomes" id="UP001152885">
    <property type="component" value="Unassembled WGS sequence"/>
</dbReference>
<gene>
    <name evidence="1" type="ORF">CANVERA_P3869</name>
</gene>
<organism evidence="1 2">
    <name type="scientific">Candida verbasci</name>
    <dbReference type="NCBI Taxonomy" id="1227364"/>
    <lineage>
        <taxon>Eukaryota</taxon>
        <taxon>Fungi</taxon>
        <taxon>Dikarya</taxon>
        <taxon>Ascomycota</taxon>
        <taxon>Saccharomycotina</taxon>
        <taxon>Pichiomycetes</taxon>
        <taxon>Debaryomycetaceae</taxon>
        <taxon>Candida/Lodderomyces clade</taxon>
        <taxon>Candida</taxon>
    </lineage>
</organism>
<keyword evidence="2" id="KW-1185">Reference proteome</keyword>